<evidence type="ECO:0000256" key="10">
    <source>
        <dbReference type="HAMAP-Rule" id="MF_00255"/>
    </source>
</evidence>
<evidence type="ECO:0000256" key="8">
    <source>
        <dbReference type="ARBA" id="ARBA00023146"/>
    </source>
</evidence>
<dbReference type="HAMAP" id="MF_00255">
    <property type="entry name" value="Gly_tRNA_synth_beta"/>
    <property type="match status" value="1"/>
</dbReference>
<keyword evidence="3 10" id="KW-0963">Cytoplasm</keyword>
<evidence type="ECO:0000256" key="6">
    <source>
        <dbReference type="ARBA" id="ARBA00022840"/>
    </source>
</evidence>
<keyword evidence="8 10" id="KW-0030">Aminoacyl-tRNA synthetase</keyword>
<dbReference type="GO" id="GO:0005524">
    <property type="term" value="F:ATP binding"/>
    <property type="evidence" value="ECO:0007669"/>
    <property type="project" value="UniProtKB-UniRule"/>
</dbReference>
<protein>
    <recommendedName>
        <fullName evidence="10">Glycine--tRNA ligase beta subunit</fullName>
        <ecNumber evidence="10">6.1.1.14</ecNumber>
    </recommendedName>
    <alternativeName>
        <fullName evidence="10">Glycyl-tRNA synthetase beta subunit</fullName>
        <shortName evidence="10">GlyRS</shortName>
    </alternativeName>
</protein>
<dbReference type="GO" id="GO:0006420">
    <property type="term" value="P:arginyl-tRNA aminoacylation"/>
    <property type="evidence" value="ECO:0007669"/>
    <property type="project" value="InterPro"/>
</dbReference>
<dbReference type="NCBIfam" id="TIGR00211">
    <property type="entry name" value="glyS"/>
    <property type="match status" value="1"/>
</dbReference>
<evidence type="ECO:0000256" key="9">
    <source>
        <dbReference type="ARBA" id="ARBA00047937"/>
    </source>
</evidence>
<dbReference type="Proteomes" id="UP000886043">
    <property type="component" value="Unassembled WGS sequence"/>
</dbReference>
<accession>A0A7C3CU42</accession>
<evidence type="ECO:0000313" key="12">
    <source>
        <dbReference type="EMBL" id="HFC98473.1"/>
    </source>
</evidence>
<name>A0A7C3CU42_9BACT</name>
<proteinExistence type="inferred from homology"/>
<sequence length="707" mass="80916">MVEERGLGEEGMARDLLFEVGCEELPARFIEPALRSLAEEAERAFREADLTFEEIRTLGTPRRLTLLVAGLSERQPDRVEEIQGPPRRIAFDPEGKPTPAALGFARKQGVDLSEIRIKKTPRGEYLFVERKIPGRATREILPEILTELLKRLSFPKRMRWGDQDFAFARPIRWLVVLYGEETIPLEVAGVKAGRLTRGHRFLAPQPLEIGHPRAYRDILHRAYVLVDPEERVSRTREEVLKAAREAGGFPEEDEDLLRENAHLVEYPFALAGRFPREYLELPEALIVTAMREHQRYFAVRDAEGRLLPVFVAVNNNRPRHPEILREGHERVLKARLEDARFYWQRDLEVPLAERVQELSGVVYHTRLGTLADKTERLRSLCGYLAGLWFPEKKELAQRAAELSKADLVTEVVGEFPTLQGEMGRIYALKDGEPPEVAEALLEQYLPRGAEERVAETPVGIVLSVADKADTVGAFFAVGERPTGASDPYGLRRAAYGLLRTVLRHGLELSLRDLFTFVLWLLERQGFFREDKEEVLEEILGFVRRRLEGELVAMGFPQDEVRAVLRVGADDPTEALARLSALHAVRESPDFAALAVAFKRVMNMVKKLEQNYQVREDLFGEPEEKILWEAYLRVKEEVEPLLSERRYEAALRAFTTLKEPIDRFFDRVFVMVEDQALRENRLALLQSLARLFLRVADLSELDLSEYTG</sequence>
<organism evidence="12">
    <name type="scientific">Thermosulfurimonas dismutans</name>
    <dbReference type="NCBI Taxonomy" id="999894"/>
    <lineage>
        <taxon>Bacteria</taxon>
        <taxon>Pseudomonadati</taxon>
        <taxon>Thermodesulfobacteriota</taxon>
        <taxon>Thermodesulfobacteria</taxon>
        <taxon>Thermodesulfobacteriales</taxon>
        <taxon>Thermodesulfobacteriaceae</taxon>
        <taxon>Thermosulfurimonas</taxon>
    </lineage>
</organism>
<keyword evidence="6 10" id="KW-0067">ATP-binding</keyword>
<dbReference type="PROSITE" id="PS50861">
    <property type="entry name" value="AA_TRNA_LIGASE_II_GLYAB"/>
    <property type="match status" value="1"/>
</dbReference>
<dbReference type="GO" id="GO:0004820">
    <property type="term" value="F:glycine-tRNA ligase activity"/>
    <property type="evidence" value="ECO:0007669"/>
    <property type="project" value="UniProtKB-UniRule"/>
</dbReference>
<dbReference type="AlphaFoldDB" id="A0A7C3CU42"/>
<evidence type="ECO:0000259" key="11">
    <source>
        <dbReference type="Pfam" id="PF05746"/>
    </source>
</evidence>
<dbReference type="PANTHER" id="PTHR30075:SF2">
    <property type="entry name" value="GLYCINE--TRNA LIGASE, CHLOROPLASTIC_MITOCHONDRIAL 2"/>
    <property type="match status" value="1"/>
</dbReference>
<dbReference type="PANTHER" id="PTHR30075">
    <property type="entry name" value="GLYCYL-TRNA SYNTHETASE"/>
    <property type="match status" value="1"/>
</dbReference>
<dbReference type="Pfam" id="PF02092">
    <property type="entry name" value="tRNA_synt_2f"/>
    <property type="match status" value="1"/>
</dbReference>
<comment type="subunit">
    <text evidence="10">Tetramer of two alpha and two beta subunits.</text>
</comment>
<gene>
    <name evidence="10" type="primary">glyS</name>
    <name evidence="12" type="ORF">ENJ40_08475</name>
</gene>
<feature type="domain" description="DALR anticodon binding" evidence="11">
    <location>
        <begin position="596"/>
        <end position="690"/>
    </location>
</feature>
<dbReference type="InterPro" id="IPR015944">
    <property type="entry name" value="Gly-tRNA-synth_bsu"/>
</dbReference>
<comment type="subcellular location">
    <subcellularLocation>
        <location evidence="1 10">Cytoplasm</location>
    </subcellularLocation>
</comment>
<dbReference type="EMBL" id="DRMH01000113">
    <property type="protein sequence ID" value="HFC98473.1"/>
    <property type="molecule type" value="Genomic_DNA"/>
</dbReference>
<dbReference type="EC" id="6.1.1.14" evidence="10"/>
<dbReference type="GO" id="GO:0004814">
    <property type="term" value="F:arginine-tRNA ligase activity"/>
    <property type="evidence" value="ECO:0007669"/>
    <property type="project" value="InterPro"/>
</dbReference>
<dbReference type="PRINTS" id="PR01045">
    <property type="entry name" value="TRNASYNTHGB"/>
</dbReference>
<keyword evidence="4 10" id="KW-0436">Ligase</keyword>
<comment type="catalytic activity">
    <reaction evidence="9 10">
        <text>tRNA(Gly) + glycine + ATP = glycyl-tRNA(Gly) + AMP + diphosphate</text>
        <dbReference type="Rhea" id="RHEA:16013"/>
        <dbReference type="Rhea" id="RHEA-COMP:9664"/>
        <dbReference type="Rhea" id="RHEA-COMP:9683"/>
        <dbReference type="ChEBI" id="CHEBI:30616"/>
        <dbReference type="ChEBI" id="CHEBI:33019"/>
        <dbReference type="ChEBI" id="CHEBI:57305"/>
        <dbReference type="ChEBI" id="CHEBI:78442"/>
        <dbReference type="ChEBI" id="CHEBI:78522"/>
        <dbReference type="ChEBI" id="CHEBI:456215"/>
        <dbReference type="EC" id="6.1.1.14"/>
    </reaction>
</comment>
<evidence type="ECO:0000256" key="5">
    <source>
        <dbReference type="ARBA" id="ARBA00022741"/>
    </source>
</evidence>
<evidence type="ECO:0000256" key="4">
    <source>
        <dbReference type="ARBA" id="ARBA00022598"/>
    </source>
</evidence>
<evidence type="ECO:0000256" key="3">
    <source>
        <dbReference type="ARBA" id="ARBA00022490"/>
    </source>
</evidence>
<evidence type="ECO:0000256" key="2">
    <source>
        <dbReference type="ARBA" id="ARBA00008226"/>
    </source>
</evidence>
<keyword evidence="7 10" id="KW-0648">Protein biosynthesis</keyword>
<dbReference type="GO" id="GO:0005829">
    <property type="term" value="C:cytosol"/>
    <property type="evidence" value="ECO:0007669"/>
    <property type="project" value="TreeGrafter"/>
</dbReference>
<dbReference type="InterPro" id="IPR006194">
    <property type="entry name" value="Gly-tRNA-synth_heterodimer"/>
</dbReference>
<reference evidence="12" key="1">
    <citation type="journal article" date="2020" name="mSystems">
        <title>Genome- and Community-Level Interaction Insights into Carbon Utilization and Element Cycling Functions of Hydrothermarchaeota in Hydrothermal Sediment.</title>
        <authorList>
            <person name="Zhou Z."/>
            <person name="Liu Y."/>
            <person name="Xu W."/>
            <person name="Pan J."/>
            <person name="Luo Z.H."/>
            <person name="Li M."/>
        </authorList>
    </citation>
    <scope>NUCLEOTIDE SEQUENCE [LARGE SCALE GENOMIC DNA]</scope>
    <source>
        <strain evidence="12">HyVt-483</strain>
    </source>
</reference>
<dbReference type="InterPro" id="IPR008909">
    <property type="entry name" value="DALR_anticod-bd"/>
</dbReference>
<dbReference type="Pfam" id="PF05746">
    <property type="entry name" value="DALR_1"/>
    <property type="match status" value="1"/>
</dbReference>
<evidence type="ECO:0000256" key="1">
    <source>
        <dbReference type="ARBA" id="ARBA00004496"/>
    </source>
</evidence>
<dbReference type="GO" id="GO:0006426">
    <property type="term" value="P:glycyl-tRNA aminoacylation"/>
    <property type="evidence" value="ECO:0007669"/>
    <property type="project" value="UniProtKB-UniRule"/>
</dbReference>
<evidence type="ECO:0000256" key="7">
    <source>
        <dbReference type="ARBA" id="ARBA00022917"/>
    </source>
</evidence>
<comment type="similarity">
    <text evidence="2 10">Belongs to the class-II aminoacyl-tRNA synthetase family.</text>
</comment>
<comment type="caution">
    <text evidence="12">The sequence shown here is derived from an EMBL/GenBank/DDBJ whole genome shotgun (WGS) entry which is preliminary data.</text>
</comment>
<dbReference type="SUPFAM" id="SSF109604">
    <property type="entry name" value="HD-domain/PDEase-like"/>
    <property type="match status" value="1"/>
</dbReference>
<keyword evidence="5 10" id="KW-0547">Nucleotide-binding</keyword>